<name>A0A8K0UJ14_9AGAR</name>
<keyword evidence="2" id="KW-1185">Reference proteome</keyword>
<comment type="caution">
    <text evidence="1">The sequence shown here is derived from an EMBL/GenBank/DDBJ whole genome shotgun (WGS) entry which is preliminary data.</text>
</comment>
<gene>
    <name evidence="1" type="ORF">BXZ70DRAFT_1010259</name>
</gene>
<dbReference type="AlphaFoldDB" id="A0A8K0UJ14"/>
<dbReference type="Proteomes" id="UP000813824">
    <property type="component" value="Unassembled WGS sequence"/>
</dbReference>
<reference evidence="1" key="1">
    <citation type="journal article" date="2021" name="New Phytol.">
        <title>Evolutionary innovations through gain and loss of genes in the ectomycorrhizal Boletales.</title>
        <authorList>
            <person name="Wu G."/>
            <person name="Miyauchi S."/>
            <person name="Morin E."/>
            <person name="Kuo A."/>
            <person name="Drula E."/>
            <person name="Varga T."/>
            <person name="Kohler A."/>
            <person name="Feng B."/>
            <person name="Cao Y."/>
            <person name="Lipzen A."/>
            <person name="Daum C."/>
            <person name="Hundley H."/>
            <person name="Pangilinan J."/>
            <person name="Johnson J."/>
            <person name="Barry K."/>
            <person name="LaButti K."/>
            <person name="Ng V."/>
            <person name="Ahrendt S."/>
            <person name="Min B."/>
            <person name="Choi I.G."/>
            <person name="Park H."/>
            <person name="Plett J.M."/>
            <person name="Magnuson J."/>
            <person name="Spatafora J.W."/>
            <person name="Nagy L.G."/>
            <person name="Henrissat B."/>
            <person name="Grigoriev I.V."/>
            <person name="Yang Z.L."/>
            <person name="Xu J."/>
            <person name="Martin F.M."/>
        </authorList>
    </citation>
    <scope>NUCLEOTIDE SEQUENCE</scope>
    <source>
        <strain evidence="1">KKN 215</strain>
    </source>
</reference>
<protein>
    <submittedName>
        <fullName evidence="1">Uncharacterized protein</fullName>
    </submittedName>
</protein>
<accession>A0A8K0UJ14</accession>
<evidence type="ECO:0000313" key="1">
    <source>
        <dbReference type="EMBL" id="KAH8093938.1"/>
    </source>
</evidence>
<dbReference type="EMBL" id="JAEVFJ010000027">
    <property type="protein sequence ID" value="KAH8093938.1"/>
    <property type="molecule type" value="Genomic_DNA"/>
</dbReference>
<organism evidence="1 2">
    <name type="scientific">Cristinia sonorae</name>
    <dbReference type="NCBI Taxonomy" id="1940300"/>
    <lineage>
        <taxon>Eukaryota</taxon>
        <taxon>Fungi</taxon>
        <taxon>Dikarya</taxon>
        <taxon>Basidiomycota</taxon>
        <taxon>Agaricomycotina</taxon>
        <taxon>Agaricomycetes</taxon>
        <taxon>Agaricomycetidae</taxon>
        <taxon>Agaricales</taxon>
        <taxon>Pleurotineae</taxon>
        <taxon>Stephanosporaceae</taxon>
        <taxon>Cristinia</taxon>
    </lineage>
</organism>
<proteinExistence type="predicted"/>
<evidence type="ECO:0000313" key="2">
    <source>
        <dbReference type="Proteomes" id="UP000813824"/>
    </source>
</evidence>
<sequence length="99" mass="11672">MPLLKELNIEGVQFREKCYVGEDEEIWDEISVVAERLRAGIPVERITLWNCFGLFDDDIEVLQGVAILVEWDRTEEMLLSAEYHKTEESPKPELEERQY</sequence>